<reference evidence="2 3" key="1">
    <citation type="journal article" date="2011" name="Syst. Appl. Microbiol.">
        <title>Defluviimonas denitrificans gen. nov., sp. nov., and Pararhodobacter aggregans gen. nov., sp. nov., non-phototrophic Rhodobacteraceae from the biofilter of a marine aquaculture.</title>
        <authorList>
            <person name="Foesel B.U."/>
            <person name="Drake H.L."/>
            <person name="Schramm A."/>
        </authorList>
    </citation>
    <scope>NUCLEOTIDE SEQUENCE [LARGE SCALE GENOMIC DNA]</scope>
    <source>
        <strain evidence="2 3">D1-19</strain>
    </source>
</reference>
<keyword evidence="3" id="KW-1185">Reference proteome</keyword>
<dbReference type="PANTHER" id="PTHR28152">
    <property type="entry name" value="HYDROXYACYL-THIOESTER DEHYDRATASE TYPE 2, MITOCHONDRIAL"/>
    <property type="match status" value="1"/>
</dbReference>
<dbReference type="OrthoDB" id="7183822at2"/>
<accession>A0A2T7UJW2</accession>
<dbReference type="EMBL" id="QDDR01000020">
    <property type="protein sequence ID" value="PVE44955.1"/>
    <property type="molecule type" value="Genomic_DNA"/>
</dbReference>
<sequence length="265" mass="28914">MSPNEEVRETVAAFPARAMAATLDRAESFADGAALPPLWHWFHCLKLYPMAEAGADGHQALGPFLPDLGLPRRMWAGGRFTFHRPLTIGAEVTRQSQVLNVAQKEGRSGPIAFVTVAHRWSDAAGPVIDEEQDIVYRRADAPPGATQPAPGDETLSRTLTAGPVLLFRYSALTFNGHRIHYDRDFCAAEGYDGLVVHGPLLATLLLDLLRVEGGRLPSRFSFRAMAPVTADTPFTLCARIEGETARLWVRRQDGIQAMDATATLA</sequence>
<dbReference type="InterPro" id="IPR039569">
    <property type="entry name" value="FAS1-like_DH_region"/>
</dbReference>
<dbReference type="Pfam" id="PF13452">
    <property type="entry name" value="FAS1_DH_region"/>
    <property type="match status" value="1"/>
</dbReference>
<dbReference type="Gene3D" id="3.10.129.10">
    <property type="entry name" value="Hotdog Thioesterase"/>
    <property type="match status" value="2"/>
</dbReference>
<protein>
    <submittedName>
        <fullName evidence="2">Acyl-CoA dehydrogenase</fullName>
    </submittedName>
</protein>
<name>A0A2T7UJW2_9RHOB</name>
<dbReference type="AlphaFoldDB" id="A0A2T7UJW2"/>
<dbReference type="SUPFAM" id="SSF54637">
    <property type="entry name" value="Thioesterase/thiol ester dehydrase-isomerase"/>
    <property type="match status" value="2"/>
</dbReference>
<dbReference type="PANTHER" id="PTHR28152:SF1">
    <property type="entry name" value="HYDROXYACYL-THIOESTER DEHYDRATASE TYPE 2, MITOCHONDRIAL"/>
    <property type="match status" value="1"/>
</dbReference>
<comment type="caution">
    <text evidence="2">The sequence shown here is derived from an EMBL/GenBank/DDBJ whole genome shotgun (WGS) entry which is preliminary data.</text>
</comment>
<dbReference type="GO" id="GO:0019171">
    <property type="term" value="F:(3R)-hydroxyacyl-[acyl-carrier-protein] dehydratase activity"/>
    <property type="evidence" value="ECO:0007669"/>
    <property type="project" value="TreeGrafter"/>
</dbReference>
<evidence type="ECO:0000313" key="2">
    <source>
        <dbReference type="EMBL" id="PVE44955.1"/>
    </source>
</evidence>
<dbReference type="InterPro" id="IPR052741">
    <property type="entry name" value="Mitochondrial_HTD2"/>
</dbReference>
<feature type="domain" description="FAS1-like dehydratase" evidence="1">
    <location>
        <begin position="56"/>
        <end position="128"/>
    </location>
</feature>
<organism evidence="2 3">
    <name type="scientific">Pararhodobacter aggregans</name>
    <dbReference type="NCBI Taxonomy" id="404875"/>
    <lineage>
        <taxon>Bacteria</taxon>
        <taxon>Pseudomonadati</taxon>
        <taxon>Pseudomonadota</taxon>
        <taxon>Alphaproteobacteria</taxon>
        <taxon>Rhodobacterales</taxon>
        <taxon>Paracoccaceae</taxon>
        <taxon>Pararhodobacter</taxon>
    </lineage>
</organism>
<dbReference type="RefSeq" id="WP_107755105.1">
    <property type="nucleotide sequence ID" value="NZ_QBKF01000021.1"/>
</dbReference>
<evidence type="ECO:0000259" key="1">
    <source>
        <dbReference type="Pfam" id="PF13452"/>
    </source>
</evidence>
<evidence type="ECO:0000313" key="3">
    <source>
        <dbReference type="Proteomes" id="UP000244810"/>
    </source>
</evidence>
<gene>
    <name evidence="2" type="ORF">DDE23_24060</name>
</gene>
<proteinExistence type="predicted"/>
<dbReference type="Proteomes" id="UP000244810">
    <property type="component" value="Unassembled WGS sequence"/>
</dbReference>
<dbReference type="InterPro" id="IPR029069">
    <property type="entry name" value="HotDog_dom_sf"/>
</dbReference>